<dbReference type="InterPro" id="IPR024478">
    <property type="entry name" value="HlyB_4HB_MCP"/>
</dbReference>
<gene>
    <name evidence="8" type="ORF">PAEH1_06930</name>
</gene>
<evidence type="ECO:0000256" key="3">
    <source>
        <dbReference type="ARBA" id="ARBA00029447"/>
    </source>
</evidence>
<dbReference type="PROSITE" id="PS50885">
    <property type="entry name" value="HAMP"/>
    <property type="match status" value="1"/>
</dbReference>
<protein>
    <recommendedName>
        <fullName evidence="10">Methyl-accepting chemotaxis protein</fullName>
    </recommendedName>
</protein>
<dbReference type="PROSITE" id="PS50111">
    <property type="entry name" value="CHEMOTAXIS_TRANSDUC_2"/>
    <property type="match status" value="1"/>
</dbReference>
<evidence type="ECO:0000259" key="7">
    <source>
        <dbReference type="PROSITE" id="PS50885"/>
    </source>
</evidence>
<feature type="domain" description="HAMP" evidence="7">
    <location>
        <begin position="220"/>
        <end position="272"/>
    </location>
</feature>
<dbReference type="Gene3D" id="1.10.287.950">
    <property type="entry name" value="Methyl-accepting chemotaxis protein"/>
    <property type="match status" value="1"/>
</dbReference>
<proteinExistence type="inferred from homology"/>
<keyword evidence="5" id="KW-1133">Transmembrane helix</keyword>
<dbReference type="Proteomes" id="UP000189369">
    <property type="component" value="Chromosome"/>
</dbReference>
<evidence type="ECO:0000256" key="5">
    <source>
        <dbReference type="SAM" id="Phobius"/>
    </source>
</evidence>
<dbReference type="OrthoDB" id="9151832at2"/>
<keyword evidence="5" id="KW-0812">Transmembrane</keyword>
<dbReference type="FunFam" id="1.10.287.950:FF:000001">
    <property type="entry name" value="Methyl-accepting chemotaxis sensory transducer"/>
    <property type="match status" value="1"/>
</dbReference>
<evidence type="ECO:0008006" key="10">
    <source>
        <dbReference type="Google" id="ProtNLM"/>
    </source>
</evidence>
<comment type="subcellular location">
    <subcellularLocation>
        <location evidence="1">Membrane</location>
    </subcellularLocation>
</comment>
<dbReference type="GO" id="GO:0005886">
    <property type="term" value="C:plasma membrane"/>
    <property type="evidence" value="ECO:0007669"/>
    <property type="project" value="TreeGrafter"/>
</dbReference>
<keyword evidence="4" id="KW-0807">Transducer</keyword>
<dbReference type="InterPro" id="IPR004089">
    <property type="entry name" value="MCPsignal_dom"/>
</dbReference>
<dbReference type="EMBL" id="CP019697">
    <property type="protein sequence ID" value="AQS51355.1"/>
    <property type="molecule type" value="Genomic_DNA"/>
</dbReference>
<evidence type="ECO:0000313" key="8">
    <source>
        <dbReference type="EMBL" id="AQS51355.1"/>
    </source>
</evidence>
<evidence type="ECO:0000256" key="1">
    <source>
        <dbReference type="ARBA" id="ARBA00004370"/>
    </source>
</evidence>
<dbReference type="InterPro" id="IPR004090">
    <property type="entry name" value="Chemotax_Me-accpt_rcpt"/>
</dbReference>
<dbReference type="SMART" id="SM00304">
    <property type="entry name" value="HAMP"/>
    <property type="match status" value="1"/>
</dbReference>
<keyword evidence="5" id="KW-0472">Membrane</keyword>
<dbReference type="GO" id="GO:0006935">
    <property type="term" value="P:chemotaxis"/>
    <property type="evidence" value="ECO:0007669"/>
    <property type="project" value="InterPro"/>
</dbReference>
<dbReference type="SMART" id="SM00283">
    <property type="entry name" value="MA"/>
    <property type="match status" value="1"/>
</dbReference>
<dbReference type="KEGG" id="phn:PAEH1_06930"/>
<dbReference type="InterPro" id="IPR051310">
    <property type="entry name" value="MCP_chemotaxis"/>
</dbReference>
<dbReference type="Pfam" id="PF00672">
    <property type="entry name" value="HAMP"/>
    <property type="match status" value="1"/>
</dbReference>
<reference evidence="8 9" key="1">
    <citation type="submission" date="2017-01" db="EMBL/GenBank/DDBJ databases">
        <title>Complete Genome Sequence of Paenalcaligenes hominis, Isolated from a paraplegic Patient with neurogenic bladder.</title>
        <authorList>
            <person name="Mukhopadhyay R."/>
            <person name="Joaquin J."/>
            <person name="Hogue R."/>
            <person name="Kilaru A."/>
            <person name="Jospin G."/>
            <person name="Mars K."/>
            <person name="Eisen J.A."/>
            <person name="Chaturvedi V."/>
        </authorList>
    </citation>
    <scope>NUCLEOTIDE SEQUENCE [LARGE SCALE GENOMIC DNA]</scope>
    <source>
        <strain evidence="8 9">15S00501</strain>
    </source>
</reference>
<evidence type="ECO:0000259" key="6">
    <source>
        <dbReference type="PROSITE" id="PS50111"/>
    </source>
</evidence>
<dbReference type="AlphaFoldDB" id="A0A1U9JZY6"/>
<feature type="transmembrane region" description="Helical" evidence="5">
    <location>
        <begin position="193"/>
        <end position="216"/>
    </location>
</feature>
<dbReference type="InterPro" id="IPR003660">
    <property type="entry name" value="HAMP_dom"/>
</dbReference>
<dbReference type="PRINTS" id="PR00260">
    <property type="entry name" value="CHEMTRNSDUCR"/>
</dbReference>
<dbReference type="GO" id="GO:0007165">
    <property type="term" value="P:signal transduction"/>
    <property type="evidence" value="ECO:0007669"/>
    <property type="project" value="UniProtKB-KW"/>
</dbReference>
<evidence type="ECO:0000256" key="4">
    <source>
        <dbReference type="PROSITE-ProRule" id="PRU00284"/>
    </source>
</evidence>
<dbReference type="PANTHER" id="PTHR43531">
    <property type="entry name" value="PROTEIN ICFG"/>
    <property type="match status" value="1"/>
</dbReference>
<sequence>MFNRFSLTRRFWLIALVYWVVFALTIVVASKGLMQARDSLHHIHDERMTAVEALNSMKHNLLQTRLNILLGFQHDPDSALYELHDHPVTMHLDDIKKNMAANKLSREDLYNRTLSTDEQAVLNRLFTAQDAWRTVLVQTIEQVEQGDFSPQVMQQFLLAGRTQGAEVIHQINAAIEYQTAQANQEAQLADQRYFYAKLLFALIVVVGVLPITWFMVLTLRRMMRGFGIANQTAQAIASGNLTQSIHADGADEITELLTQMEQMQRQLRQLLSGINHNVSTIVDVANQVADGSLQLSSRTDQQAASLEQTSAATEELNSTVHQNAANAREAEMMADQAEQVARRGGQAVSNVVQTMSEINQASQRIVEIVGIIDSIAFQTNILALNAAVEAARAGEQGRGFAVVASEVRALAQRSASAAQEVRTLIDSSVQIVDSGNAQVSEAGATMKEIVANNERMMVLIREIAAASQEQSVGLNQINQAINLMDDATHQNVTLVEQTTSASHVLRVQADELATGVAAFRLEDALQMPTNRTLSLG</sequence>
<dbReference type="CDD" id="cd06225">
    <property type="entry name" value="HAMP"/>
    <property type="match status" value="1"/>
</dbReference>
<keyword evidence="2" id="KW-0488">Methylation</keyword>
<dbReference type="SUPFAM" id="SSF58104">
    <property type="entry name" value="Methyl-accepting chemotaxis protein (MCP) signaling domain"/>
    <property type="match status" value="1"/>
</dbReference>
<name>A0A1U9JZY6_9BURK</name>
<accession>A0A1U9JZY6</accession>
<dbReference type="Pfam" id="PF12729">
    <property type="entry name" value="4HB_MCP_1"/>
    <property type="match status" value="1"/>
</dbReference>
<dbReference type="STRING" id="643674.PAEH1_06930"/>
<dbReference type="PANTHER" id="PTHR43531:SF14">
    <property type="entry name" value="METHYL-ACCEPTING CHEMOTAXIS PROTEIN I-RELATED"/>
    <property type="match status" value="1"/>
</dbReference>
<evidence type="ECO:0000256" key="2">
    <source>
        <dbReference type="ARBA" id="ARBA00022481"/>
    </source>
</evidence>
<evidence type="ECO:0000313" key="9">
    <source>
        <dbReference type="Proteomes" id="UP000189369"/>
    </source>
</evidence>
<feature type="domain" description="Methyl-accepting transducer" evidence="6">
    <location>
        <begin position="277"/>
        <end position="506"/>
    </location>
</feature>
<organism evidence="8 9">
    <name type="scientific">Paenalcaligenes hominis</name>
    <dbReference type="NCBI Taxonomy" id="643674"/>
    <lineage>
        <taxon>Bacteria</taxon>
        <taxon>Pseudomonadati</taxon>
        <taxon>Pseudomonadota</taxon>
        <taxon>Betaproteobacteria</taxon>
        <taxon>Burkholderiales</taxon>
        <taxon>Alcaligenaceae</taxon>
        <taxon>Paenalcaligenes</taxon>
    </lineage>
</organism>
<dbReference type="CDD" id="cd11386">
    <property type="entry name" value="MCP_signal"/>
    <property type="match status" value="1"/>
</dbReference>
<comment type="similarity">
    <text evidence="3">Belongs to the methyl-accepting chemotaxis (MCP) protein family.</text>
</comment>
<dbReference type="Pfam" id="PF00015">
    <property type="entry name" value="MCPsignal"/>
    <property type="match status" value="1"/>
</dbReference>
<dbReference type="GO" id="GO:0004888">
    <property type="term" value="F:transmembrane signaling receptor activity"/>
    <property type="evidence" value="ECO:0007669"/>
    <property type="project" value="InterPro"/>
</dbReference>